<dbReference type="Gene3D" id="3.40.50.10350">
    <property type="entry name" value="Glycerate kinase, domain 1"/>
    <property type="match status" value="1"/>
</dbReference>
<dbReference type="InterPro" id="IPR018197">
    <property type="entry name" value="Glycerate_kinase_RE-like"/>
</dbReference>
<keyword evidence="3 4" id="KW-0418">Kinase</keyword>
<evidence type="ECO:0000313" key="6">
    <source>
        <dbReference type="Proteomes" id="UP000681526"/>
    </source>
</evidence>
<dbReference type="PANTHER" id="PTHR21599:SF0">
    <property type="entry name" value="GLYCERATE KINASE"/>
    <property type="match status" value="1"/>
</dbReference>
<gene>
    <name evidence="5" type="primary">txxe 535-glxK</name>
    <name evidence="5" type="ORF">TXXE_03145</name>
</gene>
<dbReference type="Pfam" id="PF02595">
    <property type="entry name" value="Gly_kinase"/>
    <property type="match status" value="1"/>
</dbReference>
<sequence length="383" mass="39013">MKIVLAPDSFKGSAAAARLCDAMESGIRSVLPDAEIVKLPLADGGEGTMENLVAATGGEIRFVPTVDPLGRPIEGRYGVLGDGKTAVIELAEASGLTRLAAGERDPRRATTYGTGLLIKAALDAGIRSFIVGLGGSATNDGGAGLLQALGMRLLDEDGRELERGGAALARLAAIVGSSFDPRIRESRFVAACDVRNPLAGPAGASAVFGPQKGADDAAVRELDAALERYAAIAAQFTGIQVRDMPGAGAAGGAGAALIAFLNAEMRPGAELVMEAAGFADKIRGASWIITGEGRLDSQTASGKLISRVCEAARKAGVPVIALCGSVEPDPGLPERLGLTAAFPLAPGPCPPEEAMASAEQWAEERAASVFRLIAAASRHHNTG</sequence>
<comment type="similarity">
    <text evidence="1 4">Belongs to the glycerate kinase type-1 family.</text>
</comment>
<protein>
    <submittedName>
        <fullName evidence="5">Glycerate kinase glxK</fullName>
        <ecNumber evidence="5">2.7.1.31</ecNumber>
    </submittedName>
</protein>
<dbReference type="Proteomes" id="UP000681526">
    <property type="component" value="Unassembled WGS sequence"/>
</dbReference>
<accession>A0ABN7RSA8</accession>
<dbReference type="Gene3D" id="3.90.1510.10">
    <property type="entry name" value="Glycerate kinase, domain 2"/>
    <property type="match status" value="1"/>
</dbReference>
<dbReference type="InterPro" id="IPR018193">
    <property type="entry name" value="Glyc_kinase_flavodox-like_fold"/>
</dbReference>
<dbReference type="NCBIfam" id="TIGR00045">
    <property type="entry name" value="glycerate kinase"/>
    <property type="match status" value="1"/>
</dbReference>
<evidence type="ECO:0000256" key="4">
    <source>
        <dbReference type="PIRNR" id="PIRNR006078"/>
    </source>
</evidence>
<dbReference type="SUPFAM" id="SSF110738">
    <property type="entry name" value="Glycerate kinase I"/>
    <property type="match status" value="1"/>
</dbReference>
<evidence type="ECO:0000256" key="1">
    <source>
        <dbReference type="ARBA" id="ARBA00006284"/>
    </source>
</evidence>
<evidence type="ECO:0000256" key="2">
    <source>
        <dbReference type="ARBA" id="ARBA00022679"/>
    </source>
</evidence>
<dbReference type="EC" id="2.7.1.31" evidence="5"/>
<reference evidence="5 6" key="1">
    <citation type="submission" date="2021-04" db="EMBL/GenBank/DDBJ databases">
        <authorList>
            <person name="Rakotoarivonina H."/>
        </authorList>
    </citation>
    <scope>NUCLEOTIDE SEQUENCE [LARGE SCALE GENOMIC DNA]</scope>
    <source>
        <strain evidence="5 6">XE</strain>
    </source>
</reference>
<organism evidence="5 6">
    <name type="scientific">Thermobacillus xylanilyticus</name>
    <dbReference type="NCBI Taxonomy" id="76633"/>
    <lineage>
        <taxon>Bacteria</taxon>
        <taxon>Bacillati</taxon>
        <taxon>Bacillota</taxon>
        <taxon>Bacilli</taxon>
        <taxon>Bacillales</taxon>
        <taxon>Paenibacillaceae</taxon>
        <taxon>Thermobacillus</taxon>
    </lineage>
</organism>
<name>A0ABN7RSA8_THEXY</name>
<dbReference type="PANTHER" id="PTHR21599">
    <property type="entry name" value="GLYCERATE KINASE"/>
    <property type="match status" value="1"/>
</dbReference>
<evidence type="ECO:0000256" key="3">
    <source>
        <dbReference type="ARBA" id="ARBA00022777"/>
    </source>
</evidence>
<keyword evidence="2 4" id="KW-0808">Transferase</keyword>
<dbReference type="EMBL" id="CAJRAY010000017">
    <property type="protein sequence ID" value="CAG5079420.1"/>
    <property type="molecule type" value="Genomic_DNA"/>
</dbReference>
<proteinExistence type="inferred from homology"/>
<keyword evidence="6" id="KW-1185">Reference proteome</keyword>
<comment type="caution">
    <text evidence="5">The sequence shown here is derived from an EMBL/GenBank/DDBJ whole genome shotgun (WGS) entry which is preliminary data.</text>
</comment>
<dbReference type="GO" id="GO:0008887">
    <property type="term" value="F:glycerate kinase activity"/>
    <property type="evidence" value="ECO:0007669"/>
    <property type="project" value="UniProtKB-EC"/>
</dbReference>
<dbReference type="PIRSF" id="PIRSF006078">
    <property type="entry name" value="GlxK"/>
    <property type="match status" value="1"/>
</dbReference>
<evidence type="ECO:0000313" key="5">
    <source>
        <dbReference type="EMBL" id="CAG5079420.1"/>
    </source>
</evidence>
<dbReference type="InterPro" id="IPR036129">
    <property type="entry name" value="Glycerate_kinase_sf"/>
</dbReference>
<dbReference type="RefSeq" id="WP_213483433.1">
    <property type="nucleotide sequence ID" value="NZ_CAJRAY010000017.1"/>
</dbReference>
<dbReference type="InterPro" id="IPR004381">
    <property type="entry name" value="Glycerate_kinase"/>
</dbReference>